<gene>
    <name evidence="2" type="ORF">CTOB1V02_LOCUS2848</name>
</gene>
<accession>A0A7R8W4S5</accession>
<organism evidence="2">
    <name type="scientific">Cyprideis torosa</name>
    <dbReference type="NCBI Taxonomy" id="163714"/>
    <lineage>
        <taxon>Eukaryota</taxon>
        <taxon>Metazoa</taxon>
        <taxon>Ecdysozoa</taxon>
        <taxon>Arthropoda</taxon>
        <taxon>Crustacea</taxon>
        <taxon>Oligostraca</taxon>
        <taxon>Ostracoda</taxon>
        <taxon>Podocopa</taxon>
        <taxon>Podocopida</taxon>
        <taxon>Cytherocopina</taxon>
        <taxon>Cytheroidea</taxon>
        <taxon>Cytherideidae</taxon>
        <taxon>Cyprideis</taxon>
    </lineage>
</organism>
<feature type="region of interest" description="Disordered" evidence="1">
    <location>
        <begin position="1"/>
        <end position="38"/>
    </location>
</feature>
<proteinExistence type="predicted"/>
<dbReference type="AlphaFoldDB" id="A0A7R8W4S5"/>
<dbReference type="OrthoDB" id="8300281at2759"/>
<dbReference type="EMBL" id="OB660459">
    <property type="protein sequence ID" value="CAD7224897.1"/>
    <property type="molecule type" value="Genomic_DNA"/>
</dbReference>
<evidence type="ECO:0000313" key="2">
    <source>
        <dbReference type="EMBL" id="CAD7224897.1"/>
    </source>
</evidence>
<feature type="compositionally biased region" description="Low complexity" evidence="1">
    <location>
        <begin position="14"/>
        <end position="26"/>
    </location>
</feature>
<name>A0A7R8W4S5_9CRUS</name>
<reference evidence="2" key="1">
    <citation type="submission" date="2020-11" db="EMBL/GenBank/DDBJ databases">
        <authorList>
            <person name="Tran Van P."/>
        </authorList>
    </citation>
    <scope>NUCLEOTIDE SEQUENCE</scope>
</reference>
<sequence length="162" mass="17512">MGNFRGVGNEGERQSSPSQVTTKSSSMMKSPPAFHHASANEASRMLEAALQQMDGIIAETQSSLAENGNLVSSGASTSARRSDTALSLEEALRSLQFAFEDYQRRHNGNLPTTVPSLLIDAHVRALLLDWLADGPKATTRTAVSLLKDIIIKCLGEGYHRRS</sequence>
<evidence type="ECO:0000256" key="1">
    <source>
        <dbReference type="SAM" id="MobiDB-lite"/>
    </source>
</evidence>
<protein>
    <submittedName>
        <fullName evidence="2">Uncharacterized protein</fullName>
    </submittedName>
</protein>